<evidence type="ECO:0000313" key="7">
    <source>
        <dbReference type="Proteomes" id="UP000318186"/>
    </source>
</evidence>
<dbReference type="InterPro" id="IPR020084">
    <property type="entry name" value="NUDIX_hydrolase_CS"/>
</dbReference>
<dbReference type="CDD" id="cd02440">
    <property type="entry name" value="AdoMet_MTases"/>
    <property type="match status" value="1"/>
</dbReference>
<evidence type="ECO:0000256" key="1">
    <source>
        <dbReference type="ARBA" id="ARBA00001946"/>
    </source>
</evidence>
<proteinExistence type="inferred from homology"/>
<feature type="domain" description="Nudix hydrolase" evidence="5">
    <location>
        <begin position="406"/>
        <end position="536"/>
    </location>
</feature>
<dbReference type="Gene3D" id="3.40.50.150">
    <property type="entry name" value="Vaccinia Virus protein VP39"/>
    <property type="match status" value="1"/>
</dbReference>
<comment type="caution">
    <text evidence="6">The sequence shown here is derived from an EMBL/GenBank/DDBJ whole genome shotgun (WGS) entry which is preliminary data.</text>
</comment>
<dbReference type="RefSeq" id="WP_341874053.1">
    <property type="nucleotide sequence ID" value="NZ_VIWW01000003.1"/>
</dbReference>
<dbReference type="Gene3D" id="3.90.79.10">
    <property type="entry name" value="Nucleoside Triphosphate Pyrophosphohydrolase"/>
    <property type="match status" value="2"/>
</dbReference>
<dbReference type="PRINTS" id="PR00502">
    <property type="entry name" value="NUDIXFAMILY"/>
</dbReference>
<name>A0A561TUK3_9ACTN</name>
<keyword evidence="3" id="KW-0378">Hydrolase</keyword>
<dbReference type="PANTHER" id="PTHR43046:SF14">
    <property type="entry name" value="MUTT_NUDIX FAMILY PROTEIN"/>
    <property type="match status" value="1"/>
</dbReference>
<comment type="cofactor">
    <cofactor evidence="1">
        <name>Mg(2+)</name>
        <dbReference type="ChEBI" id="CHEBI:18420"/>
    </cofactor>
</comment>
<dbReference type="PANTHER" id="PTHR43046">
    <property type="entry name" value="GDP-MANNOSE MANNOSYL HYDROLASE"/>
    <property type="match status" value="1"/>
</dbReference>
<dbReference type="PROSITE" id="PS00893">
    <property type="entry name" value="NUDIX_BOX"/>
    <property type="match status" value="2"/>
</dbReference>
<accession>A0A561TUK3</accession>
<feature type="region of interest" description="Disordered" evidence="4">
    <location>
        <begin position="387"/>
        <end position="409"/>
    </location>
</feature>
<dbReference type="AlphaFoldDB" id="A0A561TUK3"/>
<evidence type="ECO:0000256" key="3">
    <source>
        <dbReference type="ARBA" id="ARBA00022801"/>
    </source>
</evidence>
<dbReference type="InterPro" id="IPR029063">
    <property type="entry name" value="SAM-dependent_MTases_sf"/>
</dbReference>
<evidence type="ECO:0000259" key="5">
    <source>
        <dbReference type="PROSITE" id="PS51462"/>
    </source>
</evidence>
<gene>
    <name evidence="6" type="ORF">FHX80_13212</name>
</gene>
<protein>
    <submittedName>
        <fullName evidence="6">ADP-ribose pyrophosphatase YjhB (NUDIX family)</fullName>
    </submittedName>
</protein>
<dbReference type="GO" id="GO:0016787">
    <property type="term" value="F:hydrolase activity"/>
    <property type="evidence" value="ECO:0007669"/>
    <property type="project" value="UniProtKB-KW"/>
</dbReference>
<evidence type="ECO:0000256" key="2">
    <source>
        <dbReference type="ARBA" id="ARBA00005582"/>
    </source>
</evidence>
<dbReference type="InterPro" id="IPR000086">
    <property type="entry name" value="NUDIX_hydrolase_dom"/>
</dbReference>
<dbReference type="PROSITE" id="PS51462">
    <property type="entry name" value="NUDIX"/>
    <property type="match status" value="2"/>
</dbReference>
<dbReference type="EMBL" id="VIWW01000003">
    <property type="protein sequence ID" value="TWF90796.1"/>
    <property type="molecule type" value="Genomic_DNA"/>
</dbReference>
<dbReference type="InterPro" id="IPR020476">
    <property type="entry name" value="Nudix_hydrolase"/>
</dbReference>
<dbReference type="SUPFAM" id="SSF55811">
    <property type="entry name" value="Nudix"/>
    <property type="match status" value="2"/>
</dbReference>
<evidence type="ECO:0000313" key="6">
    <source>
        <dbReference type="EMBL" id="TWF90796.1"/>
    </source>
</evidence>
<organism evidence="6 7">
    <name type="scientific">Streptomyces brevispora</name>
    <dbReference type="NCBI Taxonomy" id="887462"/>
    <lineage>
        <taxon>Bacteria</taxon>
        <taxon>Bacillati</taxon>
        <taxon>Actinomycetota</taxon>
        <taxon>Actinomycetes</taxon>
        <taxon>Kitasatosporales</taxon>
        <taxon>Streptomycetaceae</taxon>
        <taxon>Streptomyces</taxon>
    </lineage>
</organism>
<dbReference type="CDD" id="cd04678">
    <property type="entry name" value="NUDIX_MTH2_Nudt15"/>
    <property type="match status" value="1"/>
</dbReference>
<feature type="domain" description="Nudix hydrolase" evidence="5">
    <location>
        <begin position="241"/>
        <end position="368"/>
    </location>
</feature>
<dbReference type="InterPro" id="IPR015797">
    <property type="entry name" value="NUDIX_hydrolase-like_dom_sf"/>
</dbReference>
<dbReference type="SUPFAM" id="SSF53335">
    <property type="entry name" value="S-adenosyl-L-methionine-dependent methyltransferases"/>
    <property type="match status" value="1"/>
</dbReference>
<dbReference type="Pfam" id="PF00293">
    <property type="entry name" value="NUDIX"/>
    <property type="match status" value="2"/>
</dbReference>
<reference evidence="6 7" key="1">
    <citation type="submission" date="2019-06" db="EMBL/GenBank/DDBJ databases">
        <title>Sequencing the genomes of 1000 actinobacteria strains.</title>
        <authorList>
            <person name="Klenk H.-P."/>
        </authorList>
    </citation>
    <scope>NUCLEOTIDE SEQUENCE [LARGE SCALE GENOMIC DNA]</scope>
    <source>
        <strain evidence="6 7">DSM 42059</strain>
    </source>
</reference>
<dbReference type="Pfam" id="PF13489">
    <property type="entry name" value="Methyltransf_23"/>
    <property type="match status" value="1"/>
</dbReference>
<dbReference type="Proteomes" id="UP000318186">
    <property type="component" value="Unassembled WGS sequence"/>
</dbReference>
<comment type="similarity">
    <text evidence="2">Belongs to the Nudix hydrolase family.</text>
</comment>
<sequence>MEPEQANIEAWERYGVHHIGRRTPVPDVERIDWGVPGAAPGAEVLGDLSGKRVLDLGSGIAQHAAHLVREHGAAVDAVDASPGQYQRACDRYGELSGLCLVLGDAVEHLKSAEPYDVIYSIGGVPYIDPHRLLPALAAALKPNGTLCFTTLETNSLGDGPSPSMSARPEILPLTGGGELTVQMWVPTPELWADLLVEHGFLVEGIDLLKPSAGDDRVSYRLFRARRRTRVSSRPRTSRPPVAHAALGVAAIVHGPQGLLLGQHRRGTWELPGGSVEPGETLVQAVVRELREETGLRARPDDVVLLGTLLDHVSGTLRITVPAVVTGWEGEPSGQPGESMGSWRWYPPEQFPDGLFECSAQAITAWRPELPVDRPPAAFTPFAPALRAPTRPVADERRSPLEQPDSTEGDSAAVLIVNSSGQYLLHLRDAHKRICDPGAWSLVGGGPEGAESLDETIVREIREETGLVIPDLVPYARARTAGPHVSEGHIRIYVGYWDGDAESLPVTEGIMFRWFDVDTMEQLNMCTWAHRMILAHHSERAASENTLLPAADRAGSGT</sequence>
<evidence type="ECO:0000256" key="4">
    <source>
        <dbReference type="SAM" id="MobiDB-lite"/>
    </source>
</evidence>